<dbReference type="AlphaFoldDB" id="A0A2N3KIQ4"/>
<dbReference type="GO" id="GO:0016787">
    <property type="term" value="F:hydrolase activity"/>
    <property type="evidence" value="ECO:0007669"/>
    <property type="project" value="UniProtKB-KW"/>
</dbReference>
<evidence type="ECO:0000256" key="1">
    <source>
        <dbReference type="ARBA" id="ARBA00006429"/>
    </source>
</evidence>
<dbReference type="Pfam" id="PF04231">
    <property type="entry name" value="Endonuclease_1"/>
    <property type="match status" value="1"/>
</dbReference>
<comment type="caution">
    <text evidence="4">The sequence shown here is derived from an EMBL/GenBank/DDBJ whole genome shotgun (WGS) entry which is preliminary data.</text>
</comment>
<comment type="similarity">
    <text evidence="1">Belongs to the EndA/NucM nuclease family.</text>
</comment>
<evidence type="ECO:0000313" key="5">
    <source>
        <dbReference type="Proteomes" id="UP000233597"/>
    </source>
</evidence>
<dbReference type="InterPro" id="IPR044925">
    <property type="entry name" value="His-Me_finger_sf"/>
</dbReference>
<proteinExistence type="inferred from homology"/>
<dbReference type="InterPro" id="IPR007346">
    <property type="entry name" value="Endonuclease-I"/>
</dbReference>
<dbReference type="Proteomes" id="UP000233597">
    <property type="component" value="Unassembled WGS sequence"/>
</dbReference>
<dbReference type="GO" id="GO:0004518">
    <property type="term" value="F:nuclease activity"/>
    <property type="evidence" value="ECO:0007669"/>
    <property type="project" value="UniProtKB-KW"/>
</dbReference>
<evidence type="ECO:0000313" key="4">
    <source>
        <dbReference type="EMBL" id="PKR50376.1"/>
    </source>
</evidence>
<evidence type="ECO:0000256" key="3">
    <source>
        <dbReference type="ARBA" id="ARBA00022801"/>
    </source>
</evidence>
<name>A0A2N3KIQ4_9PROT</name>
<dbReference type="RefSeq" id="WP_101270192.1">
    <property type="nucleotide sequence ID" value="NZ_NWTK01000017.1"/>
</dbReference>
<reference evidence="4 5" key="1">
    <citation type="submission" date="2017-09" db="EMBL/GenBank/DDBJ databases">
        <title>Biodiversity and function of Thalassospira species in the particle-attached aromatic-hydrocarbon-degrading consortia from the surface seawater of the South China Sea.</title>
        <authorList>
            <person name="Dong C."/>
            <person name="Liu R."/>
            <person name="Shao Z."/>
        </authorList>
    </citation>
    <scope>NUCLEOTIDE SEQUENCE [LARGE SCALE GENOMIC DNA]</scope>
    <source>
        <strain evidence="4 5">CSC1P2</strain>
    </source>
</reference>
<dbReference type="EMBL" id="NWTK01000017">
    <property type="protein sequence ID" value="PKR50376.1"/>
    <property type="molecule type" value="Genomic_DNA"/>
</dbReference>
<gene>
    <name evidence="4" type="ORF">COO20_21065</name>
</gene>
<dbReference type="PANTHER" id="PTHR33607">
    <property type="entry name" value="ENDONUCLEASE-1"/>
    <property type="match status" value="1"/>
</dbReference>
<dbReference type="PANTHER" id="PTHR33607:SF2">
    <property type="entry name" value="ENDONUCLEASE-1"/>
    <property type="match status" value="1"/>
</dbReference>
<dbReference type="OrthoDB" id="9800417at2"/>
<dbReference type="SUPFAM" id="SSF54060">
    <property type="entry name" value="His-Me finger endonucleases"/>
    <property type="match status" value="1"/>
</dbReference>
<keyword evidence="3" id="KW-0378">Hydrolase</keyword>
<evidence type="ECO:0000256" key="2">
    <source>
        <dbReference type="ARBA" id="ARBA00022722"/>
    </source>
</evidence>
<protein>
    <submittedName>
        <fullName evidence="4">Uncharacterized protein</fullName>
    </submittedName>
</protein>
<sequence length="99" mass="11490">MITNYIKCNINNDRYAVIPGEGHEFGACTAQDSKGTFEPRDSEKGDVARIWLYMHDRYGVVFQIGELEMFQSWNETDPVSDWEIERDRRIVQVQGFGNP</sequence>
<accession>A0A2N3KIQ4</accession>
<organism evidence="4 5">
    <name type="scientific">Thalassospira marina</name>
    <dbReference type="NCBI Taxonomy" id="2048283"/>
    <lineage>
        <taxon>Bacteria</taxon>
        <taxon>Pseudomonadati</taxon>
        <taxon>Pseudomonadota</taxon>
        <taxon>Alphaproteobacteria</taxon>
        <taxon>Rhodospirillales</taxon>
        <taxon>Thalassospiraceae</taxon>
        <taxon>Thalassospira</taxon>
    </lineage>
</organism>
<keyword evidence="2" id="KW-0540">Nuclease</keyword>